<dbReference type="InterPro" id="IPR036162">
    <property type="entry name" value="Resolvase-like_N_sf"/>
</dbReference>
<keyword evidence="3" id="KW-1185">Reference proteome</keyword>
<evidence type="ECO:0000313" key="3">
    <source>
        <dbReference type="Proteomes" id="UP001589703"/>
    </source>
</evidence>
<dbReference type="PANTHER" id="PTHR30461:SF23">
    <property type="entry name" value="DNA RECOMBINASE-RELATED"/>
    <property type="match status" value="1"/>
</dbReference>
<dbReference type="Pfam" id="PF00239">
    <property type="entry name" value="Resolvase"/>
    <property type="match status" value="1"/>
</dbReference>
<comment type="caution">
    <text evidence="2">The sequence shown here is derived from an EMBL/GenBank/DDBJ whole genome shotgun (WGS) entry which is preliminary data.</text>
</comment>
<dbReference type="InterPro" id="IPR050639">
    <property type="entry name" value="SSR_resolvase"/>
</dbReference>
<dbReference type="Gene3D" id="3.90.1750.20">
    <property type="entry name" value="Putative Large Serine Recombinase, Chain B, Domain 2"/>
    <property type="match status" value="1"/>
</dbReference>
<accession>A0ABV5VKN8</accession>
<dbReference type="SMART" id="SM00857">
    <property type="entry name" value="Resolvase"/>
    <property type="match status" value="1"/>
</dbReference>
<dbReference type="InterPro" id="IPR006119">
    <property type="entry name" value="Resolv_N"/>
</dbReference>
<dbReference type="Pfam" id="PF07508">
    <property type="entry name" value="Recombinase"/>
    <property type="match status" value="1"/>
</dbReference>
<dbReference type="InterPro" id="IPR025827">
    <property type="entry name" value="Zn_ribbon_recom_dom"/>
</dbReference>
<protein>
    <submittedName>
        <fullName evidence="2">Recombinase family protein</fullName>
    </submittedName>
</protein>
<dbReference type="PANTHER" id="PTHR30461">
    <property type="entry name" value="DNA-INVERTASE FROM LAMBDOID PROPHAGE"/>
    <property type="match status" value="1"/>
</dbReference>
<gene>
    <name evidence="2" type="ORF">ACFFRO_25295</name>
</gene>
<name>A0ABV5VKN8_9ACTN</name>
<organism evidence="2 3">
    <name type="scientific">Streptomyces thermocoprophilus</name>
    <dbReference type="NCBI Taxonomy" id="78356"/>
    <lineage>
        <taxon>Bacteria</taxon>
        <taxon>Bacillati</taxon>
        <taxon>Actinomycetota</taxon>
        <taxon>Actinomycetes</taxon>
        <taxon>Kitasatosporales</taxon>
        <taxon>Streptomycetaceae</taxon>
        <taxon>Streptomyces</taxon>
    </lineage>
</organism>
<dbReference type="CDD" id="cd00338">
    <property type="entry name" value="Ser_Recombinase"/>
    <property type="match status" value="1"/>
</dbReference>
<dbReference type="InterPro" id="IPR038109">
    <property type="entry name" value="DNA_bind_recomb_sf"/>
</dbReference>
<dbReference type="SUPFAM" id="SSF53041">
    <property type="entry name" value="Resolvase-like"/>
    <property type="match status" value="1"/>
</dbReference>
<dbReference type="EMBL" id="JBHMAR010000048">
    <property type="protein sequence ID" value="MFB9738398.1"/>
    <property type="molecule type" value="Genomic_DNA"/>
</dbReference>
<dbReference type="Gene3D" id="3.40.50.1390">
    <property type="entry name" value="Resolvase, N-terminal catalytic domain"/>
    <property type="match status" value="1"/>
</dbReference>
<evidence type="ECO:0000259" key="1">
    <source>
        <dbReference type="PROSITE" id="PS51737"/>
    </source>
</evidence>
<proteinExistence type="predicted"/>
<dbReference type="RefSeq" id="WP_383226073.1">
    <property type="nucleotide sequence ID" value="NZ_JBHMAR010000048.1"/>
</dbReference>
<reference evidence="2 3" key="1">
    <citation type="submission" date="2024-09" db="EMBL/GenBank/DDBJ databases">
        <authorList>
            <person name="Sun Q."/>
            <person name="Mori K."/>
        </authorList>
    </citation>
    <scope>NUCLEOTIDE SEQUENCE [LARGE SCALE GENOMIC DNA]</scope>
    <source>
        <strain evidence="2 3">JCM 10918</strain>
    </source>
</reference>
<dbReference type="Pfam" id="PF13408">
    <property type="entry name" value="Zn_ribbon_recom"/>
    <property type="match status" value="1"/>
</dbReference>
<dbReference type="PROSITE" id="PS51737">
    <property type="entry name" value="RECOMBINASE_DNA_BIND"/>
    <property type="match status" value="1"/>
</dbReference>
<evidence type="ECO:0000313" key="2">
    <source>
        <dbReference type="EMBL" id="MFB9738398.1"/>
    </source>
</evidence>
<sequence length="498" mass="56665">MELLPLAGYLRISDADLADIRRAVRNGVLTEEEAAEEERRGVLRQREDVLQLADGRPVIWYEDNNLSAFKRNVKRPDFERMIRDLSRPLRNLPPVIGGILAYDIDRVYRQPRDLERVIDIYETSKIPLVFRTMSGQNFDLTTPDGRFSARLFVNIANKSSEDTRRRVVRANVARAKKGKAHTTIPVFGWREDDPSKLDPKTAPLRRKAVERHLAGDRIATIMKWLNDEGAVNTTTGRAFTWGGTKAMIYAPRNWGIRTYNEEIIYDDDQNIVMGDWEPLFESLSGWFQLQSIKGRDSQSKTKESNVSYLLTAIARCGRCGAGLKGHPKWKKGERTPGYNYNCNKQRPENCGALSIDGPKLDDLIQNFVWAQVLRASKMKQVQEPSAPWMREAELRDVEEQISEIQALWEAKKIRASSYVVALDDLNERKNELLADRAVHDVPAGARAITEELLATGWAGLSIERQRAIVRKVLRAVVVHPAKGRGGRFDPARVEPVFH</sequence>
<dbReference type="Proteomes" id="UP001589703">
    <property type="component" value="Unassembled WGS sequence"/>
</dbReference>
<dbReference type="InterPro" id="IPR011109">
    <property type="entry name" value="DNA_bind_recombinase_dom"/>
</dbReference>
<feature type="domain" description="Recombinase" evidence="1">
    <location>
        <begin position="185"/>
        <end position="299"/>
    </location>
</feature>